<proteinExistence type="inferred from homology"/>
<name>A0ABV5HR17_9VIBR</name>
<evidence type="ECO:0000313" key="7">
    <source>
        <dbReference type="Proteomes" id="UP001589645"/>
    </source>
</evidence>
<evidence type="ECO:0000259" key="5">
    <source>
        <dbReference type="Pfam" id="PF00535"/>
    </source>
</evidence>
<dbReference type="EMBL" id="JBHMEP010000005">
    <property type="protein sequence ID" value="MFB9136405.1"/>
    <property type="molecule type" value="Genomic_DNA"/>
</dbReference>
<dbReference type="PANTHER" id="PTHR43179:SF12">
    <property type="entry name" value="GALACTOFURANOSYLTRANSFERASE GLFT2"/>
    <property type="match status" value="1"/>
</dbReference>
<comment type="similarity">
    <text evidence="1">Belongs to the glycosyltransferase 2 family.</text>
</comment>
<accession>A0ABV5HR17</accession>
<evidence type="ECO:0000256" key="3">
    <source>
        <dbReference type="ARBA" id="ARBA00022679"/>
    </source>
</evidence>
<dbReference type="InterPro" id="IPR001173">
    <property type="entry name" value="Glyco_trans_2-like"/>
</dbReference>
<sequence length="282" mass="32722">MIEKLNIIILNWNSAEDVKQLLESIETSTYKNFRLLLIHNATDDKSCMEEIYFEYKEKYETHIIFNEFNLGYAGGNNAGYKYLLEKKLMGNILILNPDITVRPNTIECLVRALNTSSSIGAAMIRTMNDNGDKLYDAIRLNGFYQKYISCNEEICETDYVAGSCFIIERELVDQIGLFDERYFMYWEEVDLSIRIILNGKKLVSTTKSHIFRKSNSSDRSANAIYFSARNSKILHAKFKDRFSFRYLLFYLGSSLLYSLFLSIKIRKLNPFLSFIRGVVSGI</sequence>
<comment type="caution">
    <text evidence="6">The sequence shown here is derived from an EMBL/GenBank/DDBJ whole genome shotgun (WGS) entry which is preliminary data.</text>
</comment>
<dbReference type="Pfam" id="PF00535">
    <property type="entry name" value="Glycos_transf_2"/>
    <property type="match status" value="1"/>
</dbReference>
<dbReference type="CDD" id="cd04186">
    <property type="entry name" value="GT_2_like_c"/>
    <property type="match status" value="1"/>
</dbReference>
<feature type="transmembrane region" description="Helical" evidence="4">
    <location>
        <begin position="244"/>
        <end position="263"/>
    </location>
</feature>
<gene>
    <name evidence="6" type="ORF">ACFFUV_15645</name>
</gene>
<dbReference type="SUPFAM" id="SSF53448">
    <property type="entry name" value="Nucleotide-diphospho-sugar transferases"/>
    <property type="match status" value="1"/>
</dbReference>
<dbReference type="PANTHER" id="PTHR43179">
    <property type="entry name" value="RHAMNOSYLTRANSFERASE WBBL"/>
    <property type="match status" value="1"/>
</dbReference>
<feature type="domain" description="Glycosyltransferase 2-like" evidence="5">
    <location>
        <begin position="7"/>
        <end position="175"/>
    </location>
</feature>
<dbReference type="RefSeq" id="WP_390194517.1">
    <property type="nucleotide sequence ID" value="NZ_JBHMEP010000005.1"/>
</dbReference>
<protein>
    <submittedName>
        <fullName evidence="6">Glycosyltransferase family 2 protein</fullName>
        <ecNumber evidence="6">2.4.-.-</ecNumber>
    </submittedName>
</protein>
<evidence type="ECO:0000313" key="6">
    <source>
        <dbReference type="EMBL" id="MFB9136405.1"/>
    </source>
</evidence>
<dbReference type="GO" id="GO:0016757">
    <property type="term" value="F:glycosyltransferase activity"/>
    <property type="evidence" value="ECO:0007669"/>
    <property type="project" value="UniProtKB-KW"/>
</dbReference>
<dbReference type="InterPro" id="IPR029044">
    <property type="entry name" value="Nucleotide-diphossugar_trans"/>
</dbReference>
<keyword evidence="2 6" id="KW-0328">Glycosyltransferase</keyword>
<keyword evidence="4" id="KW-0472">Membrane</keyword>
<reference evidence="6 7" key="1">
    <citation type="submission" date="2024-09" db="EMBL/GenBank/DDBJ databases">
        <authorList>
            <person name="Sun Q."/>
            <person name="Mori K."/>
        </authorList>
    </citation>
    <scope>NUCLEOTIDE SEQUENCE [LARGE SCALE GENOMIC DNA]</scope>
    <source>
        <strain evidence="6 7">CECT 8064</strain>
    </source>
</reference>
<evidence type="ECO:0000256" key="1">
    <source>
        <dbReference type="ARBA" id="ARBA00006739"/>
    </source>
</evidence>
<evidence type="ECO:0000256" key="4">
    <source>
        <dbReference type="SAM" id="Phobius"/>
    </source>
</evidence>
<dbReference type="Proteomes" id="UP001589645">
    <property type="component" value="Unassembled WGS sequence"/>
</dbReference>
<keyword evidence="3 6" id="KW-0808">Transferase</keyword>
<evidence type="ECO:0000256" key="2">
    <source>
        <dbReference type="ARBA" id="ARBA00022676"/>
    </source>
</evidence>
<keyword evidence="4" id="KW-0812">Transmembrane</keyword>
<keyword evidence="4" id="KW-1133">Transmembrane helix</keyword>
<dbReference type="EC" id="2.4.-.-" evidence="6"/>
<organism evidence="6 7">
    <name type="scientific">Vibrio olivae</name>
    <dbReference type="NCBI Taxonomy" id="1243002"/>
    <lineage>
        <taxon>Bacteria</taxon>
        <taxon>Pseudomonadati</taxon>
        <taxon>Pseudomonadota</taxon>
        <taxon>Gammaproteobacteria</taxon>
        <taxon>Vibrionales</taxon>
        <taxon>Vibrionaceae</taxon>
        <taxon>Vibrio</taxon>
    </lineage>
</organism>
<keyword evidence="7" id="KW-1185">Reference proteome</keyword>
<dbReference type="Gene3D" id="3.90.550.10">
    <property type="entry name" value="Spore Coat Polysaccharide Biosynthesis Protein SpsA, Chain A"/>
    <property type="match status" value="1"/>
</dbReference>